<dbReference type="AlphaFoldDB" id="A0A1T0CTJ4"/>
<dbReference type="OrthoDB" id="9851712at2"/>
<name>A0A1T0CTJ4_9GAMM</name>
<proteinExistence type="predicted"/>
<protein>
    <submittedName>
        <fullName evidence="1">Uncharacterized protein</fullName>
    </submittedName>
</protein>
<sequence length="142" mass="17236">MNNTFIIIALFFFIIIYFLFSKDPSPYHEYDKYNFTYRYEMFKNQKYYMKKITENISQISDISETNRSDGVFVIYYYDSFTLSDIEKIKNNAKNNGWIDINLPNEDNIIYASCNNNIAFNIYQEHGLKVAMYWYRKNHYCPN</sequence>
<dbReference type="Proteomes" id="UP000189800">
    <property type="component" value="Unassembled WGS sequence"/>
</dbReference>
<comment type="caution">
    <text evidence="1">The sequence shown here is derived from an EMBL/GenBank/DDBJ whole genome shotgun (WGS) entry which is preliminary data.</text>
</comment>
<evidence type="ECO:0000313" key="2">
    <source>
        <dbReference type="Proteomes" id="UP000189800"/>
    </source>
</evidence>
<organism evidence="1 2">
    <name type="scientific">Moraxella pluranimalium</name>
    <dbReference type="NCBI Taxonomy" id="470453"/>
    <lineage>
        <taxon>Bacteria</taxon>
        <taxon>Pseudomonadati</taxon>
        <taxon>Pseudomonadota</taxon>
        <taxon>Gammaproteobacteria</taxon>
        <taxon>Moraxellales</taxon>
        <taxon>Moraxellaceae</taxon>
        <taxon>Moraxella</taxon>
    </lineage>
</organism>
<dbReference type="EMBL" id="MUYU01000006">
    <property type="protein sequence ID" value="OOS25664.1"/>
    <property type="molecule type" value="Genomic_DNA"/>
</dbReference>
<reference evidence="1 2" key="1">
    <citation type="submission" date="2017-02" db="EMBL/GenBank/DDBJ databases">
        <title>Draft genome sequence of Moraxella pluranimalium CCUG 54913T type strain.</title>
        <authorList>
            <person name="Salva-Serra F."/>
            <person name="Engstrom-Jakobsson H."/>
            <person name="Thorell K."/>
            <person name="Jaen-Luchoro D."/>
            <person name="Gonzales-Siles L."/>
            <person name="Karlsson R."/>
            <person name="Yazdan S."/>
            <person name="Boulund F."/>
            <person name="Johnning A."/>
            <person name="Engstrand L."/>
            <person name="Kristiansson E."/>
            <person name="Moore E."/>
        </authorList>
    </citation>
    <scope>NUCLEOTIDE SEQUENCE [LARGE SCALE GENOMIC DNA]</scope>
    <source>
        <strain evidence="1 2">CCUG 54913</strain>
    </source>
</reference>
<accession>A0A1T0CTJ4</accession>
<dbReference type="RefSeq" id="WP_078253420.1">
    <property type="nucleotide sequence ID" value="NZ_MUYU01000006.1"/>
</dbReference>
<evidence type="ECO:0000313" key="1">
    <source>
        <dbReference type="EMBL" id="OOS25664.1"/>
    </source>
</evidence>
<gene>
    <name evidence="1" type="ORF">B0680_02230</name>
</gene>
<keyword evidence="2" id="KW-1185">Reference proteome</keyword>